<keyword evidence="3 5" id="KW-1133">Transmembrane helix</keyword>
<dbReference type="PANTHER" id="PTHR37422">
    <property type="entry name" value="TEICHURONIC ACID BIOSYNTHESIS PROTEIN TUAE"/>
    <property type="match status" value="1"/>
</dbReference>
<dbReference type="PANTHER" id="PTHR37422:SF13">
    <property type="entry name" value="LIPOPOLYSACCHARIDE BIOSYNTHESIS PROTEIN PA4999-RELATED"/>
    <property type="match status" value="1"/>
</dbReference>
<feature type="domain" description="O-antigen ligase-related" evidence="6">
    <location>
        <begin position="219"/>
        <end position="370"/>
    </location>
</feature>
<evidence type="ECO:0000313" key="7">
    <source>
        <dbReference type="EMBL" id="TKC00460.1"/>
    </source>
</evidence>
<evidence type="ECO:0000256" key="5">
    <source>
        <dbReference type="SAM" id="Phobius"/>
    </source>
</evidence>
<feature type="transmembrane region" description="Helical" evidence="5">
    <location>
        <begin position="310"/>
        <end position="333"/>
    </location>
</feature>
<feature type="transmembrane region" description="Helical" evidence="5">
    <location>
        <begin position="353"/>
        <end position="373"/>
    </location>
</feature>
<feature type="transmembrane region" description="Helical" evidence="5">
    <location>
        <begin position="140"/>
        <end position="158"/>
    </location>
</feature>
<keyword evidence="2 5" id="KW-0812">Transmembrane</keyword>
<evidence type="ECO:0000259" key="6">
    <source>
        <dbReference type="Pfam" id="PF04932"/>
    </source>
</evidence>
<dbReference type="Pfam" id="PF04932">
    <property type="entry name" value="Wzy_C"/>
    <property type="match status" value="1"/>
</dbReference>
<name>A0A4U1C3R5_9SPHI</name>
<keyword evidence="8" id="KW-1185">Reference proteome</keyword>
<dbReference type="EMBL" id="SWBP01000001">
    <property type="protein sequence ID" value="TKC00460.1"/>
    <property type="molecule type" value="Genomic_DNA"/>
</dbReference>
<dbReference type="GO" id="GO:0016020">
    <property type="term" value="C:membrane"/>
    <property type="evidence" value="ECO:0007669"/>
    <property type="project" value="UniProtKB-SubCell"/>
</dbReference>
<dbReference type="AlphaFoldDB" id="A0A4U1C3R5"/>
<organism evidence="7 8">
    <name type="scientific">Pedobacter cryophilus</name>
    <dbReference type="NCBI Taxonomy" id="2571271"/>
    <lineage>
        <taxon>Bacteria</taxon>
        <taxon>Pseudomonadati</taxon>
        <taxon>Bacteroidota</taxon>
        <taxon>Sphingobacteriia</taxon>
        <taxon>Sphingobacteriales</taxon>
        <taxon>Sphingobacteriaceae</taxon>
        <taxon>Pedobacter</taxon>
    </lineage>
</organism>
<proteinExistence type="predicted"/>
<feature type="transmembrane region" description="Helical" evidence="5">
    <location>
        <begin position="43"/>
        <end position="60"/>
    </location>
</feature>
<feature type="transmembrane region" description="Helical" evidence="5">
    <location>
        <begin position="72"/>
        <end position="93"/>
    </location>
</feature>
<feature type="transmembrane region" description="Helical" evidence="5">
    <location>
        <begin position="196"/>
        <end position="213"/>
    </location>
</feature>
<dbReference type="InterPro" id="IPR051533">
    <property type="entry name" value="WaaL-like"/>
</dbReference>
<protein>
    <recommendedName>
        <fullName evidence="6">O-antigen ligase-related domain-containing protein</fullName>
    </recommendedName>
</protein>
<comment type="subcellular location">
    <subcellularLocation>
        <location evidence="1">Membrane</location>
        <topology evidence="1">Multi-pass membrane protein</topology>
    </subcellularLocation>
</comment>
<sequence length="425" mass="49240">MLNTNELNLHKTNNFTIHQFLMKAFLFFLPFSQALTINISFPLKLSEIFLILIVLVELLNRKFNKNTLDKKILCLLILFIFFISISIVVNTFYTYNYPLAEDAVRISGLVDSLLKFFYVLMVIISLIITFNAFKETRNLINYFLFGAFIASLYSWYLFFSGFLSLPTFILPGIDNPQYINLKLGGDFIRSGTFTEGNFMGFYLFISAVLAKYFTKNKLSLFFFITIITTFSTASFLCSIIFWLIIFYNKYKKHKIKMIAGLFCIFTMFSVLTELSPTFKSLFYNKLFATEESLENPNDIYSRVDRLNTSYSALIIFYHNPVLGVGLANFGRHFRHYNPLPELDLGGKAIPNDIYVEILSECGIFAFFIFLLFLNQIFKKSKISLVLSSGCFVSLLYFFAFPTFSMLFIWVFFGIILSTNQLKISN</sequence>
<feature type="transmembrane region" description="Helical" evidence="5">
    <location>
        <begin position="113"/>
        <end position="133"/>
    </location>
</feature>
<feature type="transmembrane region" description="Helical" evidence="5">
    <location>
        <begin position="257"/>
        <end position="275"/>
    </location>
</feature>
<dbReference type="InterPro" id="IPR007016">
    <property type="entry name" value="O-antigen_ligase-rel_domated"/>
</dbReference>
<evidence type="ECO:0000256" key="3">
    <source>
        <dbReference type="ARBA" id="ARBA00022989"/>
    </source>
</evidence>
<evidence type="ECO:0000256" key="4">
    <source>
        <dbReference type="ARBA" id="ARBA00023136"/>
    </source>
</evidence>
<evidence type="ECO:0000313" key="8">
    <source>
        <dbReference type="Proteomes" id="UP000308181"/>
    </source>
</evidence>
<comment type="caution">
    <text evidence="7">The sequence shown here is derived from an EMBL/GenBank/DDBJ whole genome shotgun (WGS) entry which is preliminary data.</text>
</comment>
<evidence type="ECO:0000256" key="2">
    <source>
        <dbReference type="ARBA" id="ARBA00022692"/>
    </source>
</evidence>
<dbReference type="OrthoDB" id="1375345at2"/>
<gene>
    <name evidence="7" type="ORF">FA046_01910</name>
</gene>
<evidence type="ECO:0000256" key="1">
    <source>
        <dbReference type="ARBA" id="ARBA00004141"/>
    </source>
</evidence>
<reference evidence="7 8" key="1">
    <citation type="submission" date="2019-04" db="EMBL/GenBank/DDBJ databases">
        <title>Pedobacter sp. AR-3-17 sp. nov., isolated from Arctic soil.</title>
        <authorList>
            <person name="Dahal R.H."/>
            <person name="Kim D.-U."/>
        </authorList>
    </citation>
    <scope>NUCLEOTIDE SEQUENCE [LARGE SCALE GENOMIC DNA]</scope>
    <source>
        <strain evidence="7 8">AR-3-17</strain>
    </source>
</reference>
<feature type="transmembrane region" description="Helical" evidence="5">
    <location>
        <begin position="394"/>
        <end position="416"/>
    </location>
</feature>
<accession>A0A4U1C3R5</accession>
<feature type="transmembrane region" description="Helical" evidence="5">
    <location>
        <begin position="220"/>
        <end position="245"/>
    </location>
</feature>
<dbReference type="RefSeq" id="WP_136824669.1">
    <property type="nucleotide sequence ID" value="NZ_SWBP01000001.1"/>
</dbReference>
<dbReference type="Proteomes" id="UP000308181">
    <property type="component" value="Unassembled WGS sequence"/>
</dbReference>
<keyword evidence="4 5" id="KW-0472">Membrane</keyword>